<evidence type="ECO:0000313" key="3">
    <source>
        <dbReference type="EMBL" id="ETO61107.1"/>
    </source>
</evidence>
<reference evidence="3 4" key="1">
    <citation type="submission" date="2013-11" db="EMBL/GenBank/DDBJ databases">
        <title>The Genome Sequence of Phytophthora parasitica P1976.</title>
        <authorList>
            <consortium name="The Broad Institute Genomics Platform"/>
            <person name="Russ C."/>
            <person name="Tyler B."/>
            <person name="Panabieres F."/>
            <person name="Shan W."/>
            <person name="Tripathy S."/>
            <person name="Grunwald N."/>
            <person name="Machado M."/>
            <person name="Johnson C.S."/>
            <person name="Walker B."/>
            <person name="Young S."/>
            <person name="Zeng Q."/>
            <person name="Gargeya S."/>
            <person name="Fitzgerald M."/>
            <person name="Haas B."/>
            <person name="Abouelleil A."/>
            <person name="Allen A.W."/>
            <person name="Alvarado L."/>
            <person name="Arachchi H.M."/>
            <person name="Berlin A.M."/>
            <person name="Chapman S.B."/>
            <person name="Gainer-Dewar J."/>
            <person name="Goldberg J."/>
            <person name="Griggs A."/>
            <person name="Gujja S."/>
            <person name="Hansen M."/>
            <person name="Howarth C."/>
            <person name="Imamovic A."/>
            <person name="Ireland A."/>
            <person name="Larimer J."/>
            <person name="McCowan C."/>
            <person name="Murphy C."/>
            <person name="Pearson M."/>
            <person name="Poon T.W."/>
            <person name="Priest M."/>
            <person name="Roberts A."/>
            <person name="Saif S."/>
            <person name="Shea T."/>
            <person name="Sisk P."/>
            <person name="Sykes S."/>
            <person name="Wortman J."/>
            <person name="Nusbaum C."/>
            <person name="Birren B."/>
        </authorList>
    </citation>
    <scope>NUCLEOTIDE SEQUENCE [LARGE SCALE GENOMIC DNA]</scope>
    <source>
        <strain evidence="3 4">P1976</strain>
    </source>
</reference>
<feature type="compositionally biased region" description="Polar residues" evidence="1">
    <location>
        <begin position="37"/>
        <end position="55"/>
    </location>
</feature>
<gene>
    <name evidence="3" type="ORF">F444_20849</name>
</gene>
<evidence type="ECO:0000256" key="1">
    <source>
        <dbReference type="SAM" id="MobiDB-lite"/>
    </source>
</evidence>
<feature type="region of interest" description="Disordered" evidence="1">
    <location>
        <begin position="37"/>
        <end position="148"/>
    </location>
</feature>
<dbReference type="Pfam" id="PF24906">
    <property type="entry name" value="Zf_WRKY19"/>
    <property type="match status" value="1"/>
</dbReference>
<dbReference type="Proteomes" id="UP000028582">
    <property type="component" value="Unassembled WGS sequence"/>
</dbReference>
<comment type="caution">
    <text evidence="3">The sequence shown here is derived from an EMBL/GenBank/DDBJ whole genome shotgun (WGS) entry which is preliminary data.</text>
</comment>
<sequence>SKLAHPRLQSLVARGLSQSAWRVCSQASAPIKSVLLASSTPLKQQRSTSMTVTDSPSRRGPDSTSQGDDDCQDAADKKRELQQQDQKKVEEARKVHEITESSSDESGDEASSRTRSTTSNRSESVILDAAASPATVEDEEEKSPEMPPPEVVEEMRAGVYMPDPEVVYNTKNVADMHYLFTNDKLKEESPAIVLRSDPFCIPRVTDNVPNYRPMLNPLSIFLGEDKLLPGNFRLDPTERLPNVGASKKDAMNGPRGILPPPGNSSSSTSSGKQFRGKTSAFMGTMPRQTEFAEIPVSEKLFQNHEVFRPSPPISRVPTSPIRDQRSATSMNSRSFTANSAEGGQTSVTMNTSSSASLSDAMLLSSIQHTLDATTAALTATDSTMSSQDNATDSTSDAASVSSGYQIQPLQPLESVADTLTNYLPTRSSSTLDNRLMDGQFFNAPGGYNPVGGSMSYAGNAVVPGSFGSVLAAAEVQASNPYSGLFIDSAGAQSVNQNMQTFSSALGSISLTTPTSGAAGLHSGLITPQGDVARCSEGTPRRPGAKKPRAKNVFRPCSTPGCTKGARGKSGLCQKHGGGKRCAAPNCPKGAQGSSSMCLFHGGGYRCTVEGCNTGARGTSGLCAKHGGYKKGKAGATAKRRPNGEDAATKRVRTDEPQQEPAAVKTE</sequence>
<feature type="non-terminal residue" evidence="3">
    <location>
        <position position="1"/>
    </location>
</feature>
<feature type="region of interest" description="Disordered" evidence="1">
    <location>
        <begin position="243"/>
        <end position="276"/>
    </location>
</feature>
<feature type="compositionally biased region" description="Basic residues" evidence="1">
    <location>
        <begin position="627"/>
        <end position="640"/>
    </location>
</feature>
<accession>A0A080Z396</accession>
<dbReference type="EMBL" id="ANJA01003841">
    <property type="protein sequence ID" value="ETO61107.1"/>
    <property type="molecule type" value="Genomic_DNA"/>
</dbReference>
<feature type="compositionally biased region" description="Low complexity" evidence="1">
    <location>
        <begin position="113"/>
        <end position="124"/>
    </location>
</feature>
<feature type="compositionally biased region" description="Polar residues" evidence="1">
    <location>
        <begin position="326"/>
        <end position="351"/>
    </location>
</feature>
<feature type="domain" description="WRKY19-like zinc finger" evidence="2">
    <location>
        <begin position="554"/>
        <end position="577"/>
    </location>
</feature>
<feature type="region of interest" description="Disordered" evidence="1">
    <location>
        <begin position="381"/>
        <end position="402"/>
    </location>
</feature>
<protein>
    <recommendedName>
        <fullName evidence="2">WRKY19-like zinc finger domain-containing protein</fullName>
    </recommendedName>
</protein>
<dbReference type="AlphaFoldDB" id="A0A080Z396"/>
<evidence type="ECO:0000313" key="4">
    <source>
        <dbReference type="Proteomes" id="UP000028582"/>
    </source>
</evidence>
<feature type="region of interest" description="Disordered" evidence="1">
    <location>
        <begin position="627"/>
        <end position="666"/>
    </location>
</feature>
<name>A0A080Z396_PHYNI</name>
<dbReference type="PANTHER" id="PTHR31827">
    <property type="entry name" value="EMB|CAB89363.1"/>
    <property type="match status" value="1"/>
</dbReference>
<evidence type="ECO:0000259" key="2">
    <source>
        <dbReference type="Pfam" id="PF24906"/>
    </source>
</evidence>
<organism evidence="3 4">
    <name type="scientific">Phytophthora nicotianae P1976</name>
    <dbReference type="NCBI Taxonomy" id="1317066"/>
    <lineage>
        <taxon>Eukaryota</taxon>
        <taxon>Sar</taxon>
        <taxon>Stramenopiles</taxon>
        <taxon>Oomycota</taxon>
        <taxon>Peronosporomycetes</taxon>
        <taxon>Peronosporales</taxon>
        <taxon>Peronosporaceae</taxon>
        <taxon>Phytophthora</taxon>
    </lineage>
</organism>
<dbReference type="InterPro" id="IPR056866">
    <property type="entry name" value="Znf_WRKY19"/>
</dbReference>
<dbReference type="OrthoDB" id="165158at2759"/>
<feature type="region of interest" description="Disordered" evidence="1">
    <location>
        <begin position="308"/>
        <end position="352"/>
    </location>
</feature>
<feature type="compositionally biased region" description="Basic and acidic residues" evidence="1">
    <location>
        <begin position="641"/>
        <end position="655"/>
    </location>
</feature>
<dbReference type="PANTHER" id="PTHR31827:SF1">
    <property type="entry name" value="EMB|CAB89363.1"/>
    <property type="match status" value="1"/>
</dbReference>
<proteinExistence type="predicted"/>
<feature type="compositionally biased region" description="Basic and acidic residues" evidence="1">
    <location>
        <begin position="74"/>
        <end position="99"/>
    </location>
</feature>